<accession>A0A6J4RZE4</accession>
<name>A0A6J4RZE4_9ACTN</name>
<evidence type="ECO:0000313" key="1">
    <source>
        <dbReference type="EMBL" id="CAA9482488.1"/>
    </source>
</evidence>
<organism evidence="1">
    <name type="scientific">uncultured Rubrobacteraceae bacterium</name>
    <dbReference type="NCBI Taxonomy" id="349277"/>
    <lineage>
        <taxon>Bacteria</taxon>
        <taxon>Bacillati</taxon>
        <taxon>Actinomycetota</taxon>
        <taxon>Rubrobacteria</taxon>
        <taxon>Rubrobacterales</taxon>
        <taxon>Rubrobacteraceae</taxon>
        <taxon>environmental samples</taxon>
    </lineage>
</organism>
<dbReference type="AlphaFoldDB" id="A0A6J4RZE4"/>
<proteinExistence type="predicted"/>
<sequence length="123" mass="13462">MPMTGQPIFAARSMTLHIFSAITSPSDPPNTVKSWEKTQTLRPSMVPQPVTTASPHGRFFCMSKSCVRWRTKVSSSLKEPGSSSFSMRSRAVYLPLACCFSSASGEEWAARSRSSSSWASFSS</sequence>
<gene>
    <name evidence="1" type="ORF">AVDCRST_MAG12-1594</name>
</gene>
<protein>
    <submittedName>
        <fullName evidence="1">Uncharacterized protein</fullName>
    </submittedName>
</protein>
<reference evidence="1" key="1">
    <citation type="submission" date="2020-02" db="EMBL/GenBank/DDBJ databases">
        <authorList>
            <person name="Meier V. D."/>
        </authorList>
    </citation>
    <scope>NUCLEOTIDE SEQUENCE</scope>
    <source>
        <strain evidence="1">AVDCRST_MAG12</strain>
    </source>
</reference>
<dbReference type="EMBL" id="CADCVK010000246">
    <property type="protein sequence ID" value="CAA9482488.1"/>
    <property type="molecule type" value="Genomic_DNA"/>
</dbReference>